<comment type="caution">
    <text evidence="5">The sequence shown here is derived from an EMBL/GenBank/DDBJ whole genome shotgun (WGS) entry which is preliminary data.</text>
</comment>
<keyword evidence="3" id="KW-0804">Transcription</keyword>
<dbReference type="AlphaFoldDB" id="A0A2T0UPX2"/>
<evidence type="ECO:0000313" key="5">
    <source>
        <dbReference type="EMBL" id="PRY59970.1"/>
    </source>
</evidence>
<dbReference type="InterPro" id="IPR046335">
    <property type="entry name" value="LacI/GalR-like_sensor"/>
</dbReference>
<dbReference type="OrthoDB" id="2854648at2"/>
<reference evidence="5 6" key="1">
    <citation type="submission" date="2018-03" db="EMBL/GenBank/DDBJ databases">
        <title>Genomic Encyclopedia of Type Strains, Phase III (KMG-III): the genomes of soil and plant-associated and newly described type strains.</title>
        <authorList>
            <person name="Whitman W."/>
        </authorList>
    </citation>
    <scope>NUCLEOTIDE SEQUENCE [LARGE SCALE GENOMIC DNA]</scope>
    <source>
        <strain evidence="5 6">CGMCC 4.7067</strain>
    </source>
</reference>
<dbReference type="PANTHER" id="PTHR30146:SF153">
    <property type="entry name" value="LACTOSE OPERON REPRESSOR"/>
    <property type="match status" value="1"/>
</dbReference>
<gene>
    <name evidence="5" type="ORF">B0I28_103444</name>
</gene>
<dbReference type="SUPFAM" id="SSF53822">
    <property type="entry name" value="Periplasmic binding protein-like I"/>
    <property type="match status" value="1"/>
</dbReference>
<dbReference type="InterPro" id="IPR010982">
    <property type="entry name" value="Lambda_DNA-bd_dom_sf"/>
</dbReference>
<dbReference type="CDD" id="cd01392">
    <property type="entry name" value="HTH_LacI"/>
    <property type="match status" value="1"/>
</dbReference>
<keyword evidence="2" id="KW-0238">DNA-binding</keyword>
<keyword evidence="6" id="KW-1185">Reference proteome</keyword>
<dbReference type="GO" id="GO:0000976">
    <property type="term" value="F:transcription cis-regulatory region binding"/>
    <property type="evidence" value="ECO:0007669"/>
    <property type="project" value="TreeGrafter"/>
</dbReference>
<accession>A0A2T0UPX2</accession>
<dbReference type="PROSITE" id="PS00356">
    <property type="entry name" value="HTH_LACI_1"/>
    <property type="match status" value="1"/>
</dbReference>
<dbReference type="Pfam" id="PF13377">
    <property type="entry name" value="Peripla_BP_3"/>
    <property type="match status" value="1"/>
</dbReference>
<feature type="domain" description="HTH lacI-type" evidence="4">
    <location>
        <begin position="10"/>
        <end position="62"/>
    </location>
</feature>
<proteinExistence type="predicted"/>
<dbReference type="PANTHER" id="PTHR30146">
    <property type="entry name" value="LACI-RELATED TRANSCRIPTIONAL REPRESSOR"/>
    <property type="match status" value="1"/>
</dbReference>
<dbReference type="GO" id="GO:0003700">
    <property type="term" value="F:DNA-binding transcription factor activity"/>
    <property type="evidence" value="ECO:0007669"/>
    <property type="project" value="TreeGrafter"/>
</dbReference>
<evidence type="ECO:0000256" key="3">
    <source>
        <dbReference type="ARBA" id="ARBA00023163"/>
    </source>
</evidence>
<dbReference type="Gene3D" id="3.40.50.2300">
    <property type="match status" value="2"/>
</dbReference>
<dbReference type="PRINTS" id="PR00036">
    <property type="entry name" value="HTHLACI"/>
</dbReference>
<dbReference type="SMART" id="SM00354">
    <property type="entry name" value="HTH_LACI"/>
    <property type="match status" value="1"/>
</dbReference>
<dbReference type="EMBL" id="PVTJ01000003">
    <property type="protein sequence ID" value="PRY59970.1"/>
    <property type="molecule type" value="Genomic_DNA"/>
</dbReference>
<organism evidence="5 6">
    <name type="scientific">Glycomyces artemisiae</name>
    <dbReference type="NCBI Taxonomy" id="1076443"/>
    <lineage>
        <taxon>Bacteria</taxon>
        <taxon>Bacillati</taxon>
        <taxon>Actinomycetota</taxon>
        <taxon>Actinomycetes</taxon>
        <taxon>Glycomycetales</taxon>
        <taxon>Glycomycetaceae</taxon>
        <taxon>Glycomyces</taxon>
    </lineage>
</organism>
<dbReference type="Pfam" id="PF00356">
    <property type="entry name" value="LacI"/>
    <property type="match status" value="1"/>
</dbReference>
<dbReference type="Proteomes" id="UP000238176">
    <property type="component" value="Unassembled WGS sequence"/>
</dbReference>
<keyword evidence="1" id="KW-0805">Transcription regulation</keyword>
<protein>
    <submittedName>
        <fullName evidence="5">LacI family transcriptional regulator</fullName>
    </submittedName>
</protein>
<dbReference type="Gene3D" id="1.10.260.40">
    <property type="entry name" value="lambda repressor-like DNA-binding domains"/>
    <property type="match status" value="1"/>
</dbReference>
<sequence>MNRQSRRGKVTLNDVAARAGVSPSTVSKVLNSRSDVSAATRERVLSVVAETGYRAAPRRDRGGRQALTVVLDFLASPYAGTLMQEMLAAATELEADLRLSLPPGAPAEVWVAEQRAAGAVGLIELAVPLPGAVLAAARDQGLPVVAIDPLGIADPRAVTIGSANWAGGRTVTEHVIRFGHTDIAWVGGPLHSAPSAERFQGYRAALDAANLVADPALICHDAFTVEAGFRHGRRLLALDRPPTAVVAGNDEIAIGVLAAARERGVDVPRDLSVTGFDGTPLAEWATPGLTSVEQPLAGMGRMAVETVLGMARGVRPASRHLQLATTLTVRDSTGPVSV</sequence>
<name>A0A2T0UPX2_9ACTN</name>
<dbReference type="InterPro" id="IPR028082">
    <property type="entry name" value="Peripla_BP_I"/>
</dbReference>
<evidence type="ECO:0000256" key="2">
    <source>
        <dbReference type="ARBA" id="ARBA00023125"/>
    </source>
</evidence>
<evidence type="ECO:0000256" key="1">
    <source>
        <dbReference type="ARBA" id="ARBA00023015"/>
    </source>
</evidence>
<evidence type="ECO:0000259" key="4">
    <source>
        <dbReference type="PROSITE" id="PS50932"/>
    </source>
</evidence>
<dbReference type="PROSITE" id="PS50932">
    <property type="entry name" value="HTH_LACI_2"/>
    <property type="match status" value="1"/>
</dbReference>
<dbReference type="InterPro" id="IPR000843">
    <property type="entry name" value="HTH_LacI"/>
</dbReference>
<evidence type="ECO:0000313" key="6">
    <source>
        <dbReference type="Proteomes" id="UP000238176"/>
    </source>
</evidence>
<dbReference type="SUPFAM" id="SSF47413">
    <property type="entry name" value="lambda repressor-like DNA-binding domains"/>
    <property type="match status" value="1"/>
</dbReference>